<gene>
    <name evidence="2" type="ORF">TWF506_005474</name>
</gene>
<comment type="caution">
    <text evidence="2">The sequence shown here is derived from an EMBL/GenBank/DDBJ whole genome shotgun (WGS) entry which is preliminary data.</text>
</comment>
<accession>A0AAN8NE92</accession>
<keyword evidence="3" id="KW-1185">Reference proteome</keyword>
<name>A0AAN8NE92_9PEZI</name>
<organism evidence="2 3">
    <name type="scientific">Arthrobotrys conoides</name>
    <dbReference type="NCBI Taxonomy" id="74498"/>
    <lineage>
        <taxon>Eukaryota</taxon>
        <taxon>Fungi</taxon>
        <taxon>Dikarya</taxon>
        <taxon>Ascomycota</taxon>
        <taxon>Pezizomycotina</taxon>
        <taxon>Orbiliomycetes</taxon>
        <taxon>Orbiliales</taxon>
        <taxon>Orbiliaceae</taxon>
        <taxon>Arthrobotrys</taxon>
    </lineage>
</organism>
<feature type="region of interest" description="Disordered" evidence="1">
    <location>
        <begin position="22"/>
        <end position="54"/>
    </location>
</feature>
<evidence type="ECO:0000256" key="1">
    <source>
        <dbReference type="SAM" id="MobiDB-lite"/>
    </source>
</evidence>
<dbReference type="AlphaFoldDB" id="A0AAN8NE92"/>
<protein>
    <submittedName>
        <fullName evidence="2">Uncharacterized protein</fullName>
    </submittedName>
</protein>
<evidence type="ECO:0000313" key="2">
    <source>
        <dbReference type="EMBL" id="KAK6518314.1"/>
    </source>
</evidence>
<dbReference type="EMBL" id="JAVHJM010000002">
    <property type="protein sequence ID" value="KAK6518314.1"/>
    <property type="molecule type" value="Genomic_DNA"/>
</dbReference>
<sequence>MELPGAFTNNRKLHQPGLHCSINVHQPNNPGPAKKGSLLPNMPPKTPRKSPYRPTLQVIPETPIEKSDGISSKTIRFRYIKDEATKVLSKMLGKAVDSKQVSFTVNFKREYNWFIAVTTLLNEEAGSLFTTEYDLPDWTKEQMWRWKSHECQRMVDWLDRGFIKVEIVEGKTPRVRKIKLEDTAGTKKIELLHMEALFSKSFIKEVCIIVHTKGKKRYFPKPWTRPTASVKEPASNFVAWMTGSADNKVTQKMNKEYLNIKDNSEGRFHQGVRISYGGFGGDPVITEVPVDDDALSASDMTEDDSDGIVRWASYSDDA</sequence>
<dbReference type="Proteomes" id="UP001307849">
    <property type="component" value="Unassembled WGS sequence"/>
</dbReference>
<evidence type="ECO:0000313" key="3">
    <source>
        <dbReference type="Proteomes" id="UP001307849"/>
    </source>
</evidence>
<reference evidence="2 3" key="1">
    <citation type="submission" date="2019-10" db="EMBL/GenBank/DDBJ databases">
        <authorList>
            <person name="Palmer J.M."/>
        </authorList>
    </citation>
    <scope>NUCLEOTIDE SEQUENCE [LARGE SCALE GENOMIC DNA]</scope>
    <source>
        <strain evidence="2 3">TWF506</strain>
    </source>
</reference>
<proteinExistence type="predicted"/>